<name>A0AAU7DJS5_9BACT</name>
<dbReference type="Pfam" id="PF20244">
    <property type="entry name" value="DUF6599"/>
    <property type="match status" value="1"/>
</dbReference>
<proteinExistence type="predicted"/>
<dbReference type="AlphaFoldDB" id="A0AAU7DJS5"/>
<sequence>MNMKRSTLYLIGTLVISLLACGALSGCKKKSANPFPASGTVAGWEKSSETRTFAPKDLWQYIDGDSEQFIQAGVVSTATSDYKYQGQLEAVVDVYTMGGPDGAQTILERGQTKEAQSAQVGDEGLQYAQSVSFRKGPYLVRIVAYQSSASAPQALMALAHGVEANL</sequence>
<evidence type="ECO:0000313" key="1">
    <source>
        <dbReference type="EMBL" id="XBH17604.1"/>
    </source>
</evidence>
<protein>
    <submittedName>
        <fullName evidence="1">Uncharacterized protein</fullName>
    </submittedName>
</protein>
<accession>A0AAU7DJS5</accession>
<reference evidence="1" key="1">
    <citation type="submission" date="2023-03" db="EMBL/GenBank/DDBJ databases">
        <title>Edaphobacter sp.</title>
        <authorList>
            <person name="Huber K.J."/>
            <person name="Papendorf J."/>
            <person name="Pilke C."/>
            <person name="Bunk B."/>
            <person name="Sproeer C."/>
            <person name="Pester M."/>
        </authorList>
    </citation>
    <scope>NUCLEOTIDE SEQUENCE</scope>
    <source>
        <strain evidence="1">DSM 110680</strain>
    </source>
</reference>
<dbReference type="PROSITE" id="PS51257">
    <property type="entry name" value="PROKAR_LIPOPROTEIN"/>
    <property type="match status" value="1"/>
</dbReference>
<dbReference type="InterPro" id="IPR046534">
    <property type="entry name" value="DUF6599"/>
</dbReference>
<organism evidence="1">
    <name type="scientific">Telmatobacter sp. DSM 110680</name>
    <dbReference type="NCBI Taxonomy" id="3036704"/>
    <lineage>
        <taxon>Bacteria</taxon>
        <taxon>Pseudomonadati</taxon>
        <taxon>Acidobacteriota</taxon>
        <taxon>Terriglobia</taxon>
        <taxon>Terriglobales</taxon>
        <taxon>Acidobacteriaceae</taxon>
        <taxon>Telmatobacter</taxon>
    </lineage>
</organism>
<gene>
    <name evidence="1" type="ORF">P8935_23930</name>
</gene>
<dbReference type="EMBL" id="CP121196">
    <property type="protein sequence ID" value="XBH17604.1"/>
    <property type="molecule type" value="Genomic_DNA"/>
</dbReference>
<dbReference type="RefSeq" id="WP_348262828.1">
    <property type="nucleotide sequence ID" value="NZ_CP121196.1"/>
</dbReference>